<dbReference type="PANTHER" id="PTHR33606">
    <property type="entry name" value="PROTEIN YCII"/>
    <property type="match status" value="1"/>
</dbReference>
<gene>
    <name evidence="1" type="ORF">BP5796_08883</name>
</gene>
<evidence type="ECO:0000313" key="2">
    <source>
        <dbReference type="Proteomes" id="UP000256328"/>
    </source>
</evidence>
<accession>A0A3D8R2L4</accession>
<dbReference type="AlphaFoldDB" id="A0A3D8R2L4"/>
<dbReference type="EMBL" id="PDLN01000013">
    <property type="protein sequence ID" value="RDW68226.1"/>
    <property type="molecule type" value="Genomic_DNA"/>
</dbReference>
<evidence type="ECO:0008006" key="3">
    <source>
        <dbReference type="Google" id="ProtNLM"/>
    </source>
</evidence>
<reference evidence="1 2" key="1">
    <citation type="journal article" date="2018" name="IMA Fungus">
        <title>IMA Genome-F 9: Draft genome sequence of Annulohypoxylon stygium, Aspergillus mulundensis, Berkeleyomyces basicola (syn. Thielaviopsis basicola), Ceratocystis smalleyi, two Cercospora beticola strains, Coleophoma cylindrospora, Fusarium fracticaudum, Phialophora cf. hyalina, and Morchella septimelata.</title>
        <authorList>
            <person name="Wingfield B.D."/>
            <person name="Bills G.F."/>
            <person name="Dong Y."/>
            <person name="Huang W."/>
            <person name="Nel W.J."/>
            <person name="Swalarsk-Parry B.S."/>
            <person name="Vaghefi N."/>
            <person name="Wilken P.M."/>
            <person name="An Z."/>
            <person name="de Beer Z.W."/>
            <person name="De Vos L."/>
            <person name="Chen L."/>
            <person name="Duong T.A."/>
            <person name="Gao Y."/>
            <person name="Hammerbacher A."/>
            <person name="Kikkert J.R."/>
            <person name="Li Y."/>
            <person name="Li H."/>
            <person name="Li K."/>
            <person name="Li Q."/>
            <person name="Liu X."/>
            <person name="Ma X."/>
            <person name="Naidoo K."/>
            <person name="Pethybridge S.J."/>
            <person name="Sun J."/>
            <person name="Steenkamp E.T."/>
            <person name="van der Nest M.A."/>
            <person name="van Wyk S."/>
            <person name="Wingfield M.J."/>
            <person name="Xiong C."/>
            <person name="Yue Q."/>
            <person name="Zhang X."/>
        </authorList>
    </citation>
    <scope>NUCLEOTIDE SEQUENCE [LARGE SCALE GENOMIC DNA]</scope>
    <source>
        <strain evidence="1 2">BP5796</strain>
    </source>
</reference>
<comment type="caution">
    <text evidence="1">The sequence shown here is derived from an EMBL/GenBank/DDBJ whole genome shotgun (WGS) entry which is preliminary data.</text>
</comment>
<dbReference type="Proteomes" id="UP000256328">
    <property type="component" value="Unassembled WGS sequence"/>
</dbReference>
<evidence type="ECO:0000313" key="1">
    <source>
        <dbReference type="EMBL" id="RDW68226.1"/>
    </source>
</evidence>
<sequence>MAEQDEVPARLFDNTMTLEWIVLVEDFPGKAKERYETRPLHVNHIVPKTDPQTGIYTMGGITLSEAPAMGEPLKISGVASVIKAATREDVMNEIKQDPYYVKGIWDPSTIRIFPFICAVRSAGGYHGK</sequence>
<name>A0A3D8R2L4_9HELO</name>
<dbReference type="OrthoDB" id="5519740at2759"/>
<protein>
    <recommendedName>
        <fullName evidence="3">YCII-related domain-containing protein</fullName>
    </recommendedName>
</protein>
<keyword evidence="2" id="KW-1185">Reference proteome</keyword>
<organism evidence="1 2">
    <name type="scientific">Coleophoma crateriformis</name>
    <dbReference type="NCBI Taxonomy" id="565419"/>
    <lineage>
        <taxon>Eukaryota</taxon>
        <taxon>Fungi</taxon>
        <taxon>Dikarya</taxon>
        <taxon>Ascomycota</taxon>
        <taxon>Pezizomycotina</taxon>
        <taxon>Leotiomycetes</taxon>
        <taxon>Helotiales</taxon>
        <taxon>Dermateaceae</taxon>
        <taxon>Coleophoma</taxon>
    </lineage>
</organism>
<dbReference type="PANTHER" id="PTHR33606:SF3">
    <property type="entry name" value="PROTEIN YCII"/>
    <property type="match status" value="1"/>
</dbReference>
<dbReference type="Gene3D" id="3.30.70.1060">
    <property type="entry name" value="Dimeric alpha+beta barrel"/>
    <property type="match status" value="1"/>
</dbReference>
<proteinExistence type="predicted"/>
<dbReference type="InterPro" id="IPR051807">
    <property type="entry name" value="Sec-metab_biosynth-assoc"/>
</dbReference>
<dbReference type="SUPFAM" id="SSF54909">
    <property type="entry name" value="Dimeric alpha+beta barrel"/>
    <property type="match status" value="1"/>
</dbReference>
<dbReference type="InterPro" id="IPR011008">
    <property type="entry name" value="Dimeric_a/b-barrel"/>
</dbReference>